<accession>A0ABW6HUZ4</accession>
<dbReference type="Proteomes" id="UP001600109">
    <property type="component" value="Unassembled WGS sequence"/>
</dbReference>
<dbReference type="Pfam" id="PF11188">
    <property type="entry name" value="DUF2975"/>
    <property type="match status" value="1"/>
</dbReference>
<feature type="transmembrane region" description="Helical" evidence="1">
    <location>
        <begin position="249"/>
        <end position="267"/>
    </location>
</feature>
<organism evidence="2 3">
    <name type="scientific">Flavobacterium xylosi</name>
    <dbReference type="NCBI Taxonomy" id="3230415"/>
    <lineage>
        <taxon>Bacteria</taxon>
        <taxon>Pseudomonadati</taxon>
        <taxon>Bacteroidota</taxon>
        <taxon>Flavobacteriia</taxon>
        <taxon>Flavobacteriales</taxon>
        <taxon>Flavobacteriaceae</taxon>
        <taxon>Flavobacterium</taxon>
    </lineage>
</organism>
<name>A0ABW6HUZ4_9FLAO</name>
<gene>
    <name evidence="2" type="ORF">ACFX5E_04860</name>
</gene>
<keyword evidence="1" id="KW-0812">Transmembrane</keyword>
<proteinExistence type="predicted"/>
<keyword evidence="1" id="KW-0472">Membrane</keyword>
<evidence type="ECO:0000313" key="2">
    <source>
        <dbReference type="EMBL" id="MFE3867405.1"/>
    </source>
</evidence>
<dbReference type="EMBL" id="JBHZPZ010000004">
    <property type="protein sequence ID" value="MFE3867405.1"/>
    <property type="molecule type" value="Genomic_DNA"/>
</dbReference>
<reference evidence="2 3" key="1">
    <citation type="submission" date="2024-06" db="EMBL/GenBank/DDBJ databases">
        <title>Flavobacterium spp. isolated from glacier.</title>
        <authorList>
            <person name="Han D."/>
        </authorList>
    </citation>
    <scope>NUCLEOTIDE SEQUENCE [LARGE SCALE GENOMIC DNA]</scope>
    <source>
        <strain evidence="2 3">LS2P90</strain>
    </source>
</reference>
<keyword evidence="1" id="KW-1133">Transmembrane helix</keyword>
<evidence type="ECO:0000313" key="3">
    <source>
        <dbReference type="Proteomes" id="UP001600109"/>
    </source>
</evidence>
<keyword evidence="3" id="KW-1185">Reference proteome</keyword>
<sequence>MRKDNKLVRVIYIISRLGYRFTQLFILSAIFFEFFTLNGEIGNFTTSAHNSKGYPIKARIQLNIPDTLIIYKSNFSSSAGVISKTDYKKYNKDFNKIKKDNRLDKTFQINNFAIYKDGFNDVSKEIDNVKIQDQDSEINIVINPKDVFFKSILMLKSYLALALLLFIAYQCMHLFKQLNKNFVFDKQLNRRIQNIGFSLILFQAVKMIVSIISMQYLSRIDYHHYIPSIDNSDFRFMNLQIEVEYNLETLFLGLCLVVLAKLLGYGYNLQNENELTI</sequence>
<dbReference type="InterPro" id="IPR021354">
    <property type="entry name" value="DUF2975"/>
</dbReference>
<comment type="caution">
    <text evidence="2">The sequence shown here is derived from an EMBL/GenBank/DDBJ whole genome shotgun (WGS) entry which is preliminary data.</text>
</comment>
<evidence type="ECO:0000256" key="1">
    <source>
        <dbReference type="SAM" id="Phobius"/>
    </source>
</evidence>
<dbReference type="RefSeq" id="WP_379854051.1">
    <property type="nucleotide sequence ID" value="NZ_JBHZPZ010000004.1"/>
</dbReference>
<protein>
    <submittedName>
        <fullName evidence="2">DUF2975 domain-containing protein</fullName>
    </submittedName>
</protein>
<feature type="transmembrane region" description="Helical" evidence="1">
    <location>
        <begin position="157"/>
        <end position="175"/>
    </location>
</feature>
<feature type="transmembrane region" description="Helical" evidence="1">
    <location>
        <begin position="195"/>
        <end position="217"/>
    </location>
</feature>
<feature type="transmembrane region" description="Helical" evidence="1">
    <location>
        <begin position="21"/>
        <end position="37"/>
    </location>
</feature>